<dbReference type="GO" id="GO:0016020">
    <property type="term" value="C:membrane"/>
    <property type="evidence" value="ECO:0007669"/>
    <property type="project" value="TreeGrafter"/>
</dbReference>
<dbReference type="RefSeq" id="WP_044796689.1">
    <property type="nucleotide sequence ID" value="NZ_CP125992.1"/>
</dbReference>
<comment type="similarity">
    <text evidence="1 3">Belongs to the short-chain dehydrogenases/reductases (SDR) family.</text>
</comment>
<evidence type="ECO:0000256" key="1">
    <source>
        <dbReference type="ARBA" id="ARBA00006484"/>
    </source>
</evidence>
<dbReference type="SUPFAM" id="SSF51735">
    <property type="entry name" value="NAD(P)-binding Rossmann-fold domains"/>
    <property type="match status" value="1"/>
</dbReference>
<dbReference type="PANTHER" id="PTHR44196">
    <property type="entry name" value="DEHYDROGENASE/REDUCTASE SDR FAMILY MEMBER 7B"/>
    <property type="match status" value="1"/>
</dbReference>
<dbReference type="PANTHER" id="PTHR44196:SF1">
    <property type="entry name" value="DEHYDROGENASE_REDUCTASE SDR FAMILY MEMBER 7B"/>
    <property type="match status" value="1"/>
</dbReference>
<evidence type="ECO:0000256" key="3">
    <source>
        <dbReference type="RuleBase" id="RU000363"/>
    </source>
</evidence>
<dbReference type="InterPro" id="IPR036291">
    <property type="entry name" value="NAD(P)-bd_dom_sf"/>
</dbReference>
<evidence type="ECO:0000313" key="5">
    <source>
        <dbReference type="Proteomes" id="UP001175137"/>
    </source>
</evidence>
<keyword evidence="2 4" id="KW-0560">Oxidoreductase</keyword>
<dbReference type="EMBL" id="JAUIQW010000001">
    <property type="protein sequence ID" value="MDN4873000.1"/>
    <property type="molecule type" value="Genomic_DNA"/>
</dbReference>
<dbReference type="CDD" id="cd05233">
    <property type="entry name" value="SDR_c"/>
    <property type="match status" value="1"/>
</dbReference>
<evidence type="ECO:0000256" key="2">
    <source>
        <dbReference type="ARBA" id="ARBA00023002"/>
    </source>
</evidence>
<dbReference type="PROSITE" id="PS00061">
    <property type="entry name" value="ADH_SHORT"/>
    <property type="match status" value="1"/>
</dbReference>
<accession>A0AAW7NDA6</accession>
<dbReference type="PRINTS" id="PR00080">
    <property type="entry name" value="SDRFAMILY"/>
</dbReference>
<dbReference type="Gene3D" id="3.40.50.720">
    <property type="entry name" value="NAD(P)-binding Rossmann-like Domain"/>
    <property type="match status" value="1"/>
</dbReference>
<dbReference type="AlphaFoldDB" id="A0AAW7NDA6"/>
<gene>
    <name evidence="4" type="ORF">QYM23_09035</name>
</gene>
<name>A0AAW7NDA6_BACCE</name>
<comment type="caution">
    <text evidence="4">The sequence shown here is derived from an EMBL/GenBank/DDBJ whole genome shotgun (WGS) entry which is preliminary data.</text>
</comment>
<dbReference type="GO" id="GO:0016491">
    <property type="term" value="F:oxidoreductase activity"/>
    <property type="evidence" value="ECO:0007669"/>
    <property type="project" value="UniProtKB-KW"/>
</dbReference>
<proteinExistence type="inferred from homology"/>
<dbReference type="Pfam" id="PF00106">
    <property type="entry name" value="adh_short"/>
    <property type="match status" value="1"/>
</dbReference>
<dbReference type="EC" id="1.-.-.-" evidence="4"/>
<dbReference type="PRINTS" id="PR00081">
    <property type="entry name" value="GDHRDH"/>
</dbReference>
<sequence>MKNTVVITGANKGFGLELVKAFLREGYSVIAGARTFDKLMPLKEEFAESLTMEYIDLNDETSIDTFASNIKSKHKVDVIINNAATSKGVGRIYELDPSDWSYVMQVNLLGHIKLINLLVPKLIEQRKGSIINIGSMGGKKPLNLLGSYCVSKAALHHYSLCLASELRDFQIRVNTVGISANTDLYKEHAYQKAELGYTRTVERMKENSLPHPSESTDLILFLASEKSKHITGQYIECQSMNIPTW</sequence>
<dbReference type="InterPro" id="IPR020904">
    <property type="entry name" value="Sc_DH/Rdtase_CS"/>
</dbReference>
<evidence type="ECO:0000313" key="4">
    <source>
        <dbReference type="EMBL" id="MDN4873000.1"/>
    </source>
</evidence>
<reference evidence="4" key="1">
    <citation type="submission" date="2023-07" db="EMBL/GenBank/DDBJ databases">
        <title>Complete genome sequence of Bacillus cereus SRCM126073 isolated from soil.</title>
        <authorList>
            <person name="Yang H.-G."/>
            <person name="Ryu M.-S."/>
            <person name="Ha G.-S."/>
            <person name="Yang H.-J."/>
            <person name="Jeong D.-Y."/>
        </authorList>
    </citation>
    <scope>NUCLEOTIDE SEQUENCE</scope>
    <source>
        <strain evidence="4">SRCM126073</strain>
    </source>
</reference>
<organism evidence="4 5">
    <name type="scientific">Bacillus cereus</name>
    <dbReference type="NCBI Taxonomy" id="1396"/>
    <lineage>
        <taxon>Bacteria</taxon>
        <taxon>Bacillati</taxon>
        <taxon>Bacillota</taxon>
        <taxon>Bacilli</taxon>
        <taxon>Bacillales</taxon>
        <taxon>Bacillaceae</taxon>
        <taxon>Bacillus</taxon>
        <taxon>Bacillus cereus group</taxon>
    </lineage>
</organism>
<protein>
    <submittedName>
        <fullName evidence="4">SDR family oxidoreductase</fullName>
        <ecNumber evidence="4">1.-.-.-</ecNumber>
    </submittedName>
</protein>
<dbReference type="InterPro" id="IPR002347">
    <property type="entry name" value="SDR_fam"/>
</dbReference>
<dbReference type="Proteomes" id="UP001175137">
    <property type="component" value="Unassembled WGS sequence"/>
</dbReference>